<name>A0AAV3RJC5_LITER</name>
<sequence>MMKLLAVNTPHISILQQVLFDEQYALFSQEGLNVLGVDEDVNKISFKRWLGHKTSYQDLVFQTEVEAFSFYSSYAKSRGFSIKKGHAYIDIKNKKNAIPYYLNYMSHNKQGLKVVRKMKVGVVSMKKGDVSKKKVCERPIPLASIPPVHNDIECESPPECKQINKQKKLTTPQAYKKKRKRIRKPSRFLLSPYDGHVVESNTKNTDKNLVTYIWDWQQNP</sequence>
<reference evidence="1 2" key="1">
    <citation type="submission" date="2024-01" db="EMBL/GenBank/DDBJ databases">
        <title>The complete chloroplast genome sequence of Lithospermum erythrorhizon: insights into the phylogenetic relationship among Boraginaceae species and the maternal lineages of purple gromwells.</title>
        <authorList>
            <person name="Okada T."/>
            <person name="Watanabe K."/>
        </authorList>
    </citation>
    <scope>NUCLEOTIDE SEQUENCE [LARGE SCALE GENOMIC DNA]</scope>
</reference>
<protein>
    <submittedName>
        <fullName evidence="1">Uncharacterized protein</fullName>
    </submittedName>
</protein>
<proteinExistence type="predicted"/>
<gene>
    <name evidence="1" type="ORF">LIER_28295</name>
</gene>
<evidence type="ECO:0000313" key="1">
    <source>
        <dbReference type="EMBL" id="GAA0175037.1"/>
    </source>
</evidence>
<dbReference type="EMBL" id="BAABME010009368">
    <property type="protein sequence ID" value="GAA0175037.1"/>
    <property type="molecule type" value="Genomic_DNA"/>
</dbReference>
<dbReference type="Proteomes" id="UP001454036">
    <property type="component" value="Unassembled WGS sequence"/>
</dbReference>
<evidence type="ECO:0000313" key="2">
    <source>
        <dbReference type="Proteomes" id="UP001454036"/>
    </source>
</evidence>
<organism evidence="1 2">
    <name type="scientific">Lithospermum erythrorhizon</name>
    <name type="common">Purple gromwell</name>
    <name type="synonym">Lithospermum officinale var. erythrorhizon</name>
    <dbReference type="NCBI Taxonomy" id="34254"/>
    <lineage>
        <taxon>Eukaryota</taxon>
        <taxon>Viridiplantae</taxon>
        <taxon>Streptophyta</taxon>
        <taxon>Embryophyta</taxon>
        <taxon>Tracheophyta</taxon>
        <taxon>Spermatophyta</taxon>
        <taxon>Magnoliopsida</taxon>
        <taxon>eudicotyledons</taxon>
        <taxon>Gunneridae</taxon>
        <taxon>Pentapetalae</taxon>
        <taxon>asterids</taxon>
        <taxon>lamiids</taxon>
        <taxon>Boraginales</taxon>
        <taxon>Boraginaceae</taxon>
        <taxon>Boraginoideae</taxon>
        <taxon>Lithospermeae</taxon>
        <taxon>Lithospermum</taxon>
    </lineage>
</organism>
<dbReference type="AlphaFoldDB" id="A0AAV3RJC5"/>
<comment type="caution">
    <text evidence="1">The sequence shown here is derived from an EMBL/GenBank/DDBJ whole genome shotgun (WGS) entry which is preliminary data.</text>
</comment>
<keyword evidence="2" id="KW-1185">Reference proteome</keyword>
<accession>A0AAV3RJC5</accession>